<keyword evidence="5" id="KW-1133">Transmembrane helix</keyword>
<feature type="domain" description="CUB" evidence="6">
    <location>
        <begin position="188"/>
        <end position="300"/>
    </location>
</feature>
<comment type="caution">
    <text evidence="3">Lacks conserved residue(s) required for the propagation of feature annotation.</text>
</comment>
<dbReference type="Gene3D" id="2.60.120.290">
    <property type="entry name" value="Spermadhesin, CUB domain"/>
    <property type="match status" value="1"/>
</dbReference>
<dbReference type="PROSITE" id="PS01180">
    <property type="entry name" value="CUB"/>
    <property type="match status" value="1"/>
</dbReference>
<feature type="compositionally biased region" description="Basic residues" evidence="4">
    <location>
        <begin position="1"/>
        <end position="11"/>
    </location>
</feature>
<accession>A0AAD9K1N9</accession>
<keyword evidence="8" id="KW-1185">Reference proteome</keyword>
<dbReference type="InterPro" id="IPR000859">
    <property type="entry name" value="CUB_dom"/>
</dbReference>
<dbReference type="SMART" id="SM00042">
    <property type="entry name" value="CUB"/>
    <property type="match status" value="1"/>
</dbReference>
<feature type="compositionally biased region" description="Low complexity" evidence="4">
    <location>
        <begin position="12"/>
        <end position="22"/>
    </location>
</feature>
<dbReference type="PANTHER" id="PTHR24251">
    <property type="entry name" value="OVOCHYMASE-RELATED"/>
    <property type="match status" value="1"/>
</dbReference>
<evidence type="ECO:0000256" key="4">
    <source>
        <dbReference type="SAM" id="MobiDB-lite"/>
    </source>
</evidence>
<dbReference type="CDD" id="cd22823">
    <property type="entry name" value="Gal_Rha_Lectin"/>
    <property type="match status" value="1"/>
</dbReference>
<evidence type="ECO:0000256" key="1">
    <source>
        <dbReference type="ARBA" id="ARBA00022737"/>
    </source>
</evidence>
<evidence type="ECO:0000256" key="3">
    <source>
        <dbReference type="PROSITE-ProRule" id="PRU00059"/>
    </source>
</evidence>
<name>A0AAD9K1N9_9ANNE</name>
<dbReference type="InterPro" id="IPR035914">
    <property type="entry name" value="Sperma_CUB_dom_sf"/>
</dbReference>
<evidence type="ECO:0000259" key="6">
    <source>
        <dbReference type="PROSITE" id="PS01180"/>
    </source>
</evidence>
<proteinExistence type="predicted"/>
<keyword evidence="5" id="KW-0812">Transmembrane</keyword>
<dbReference type="EMBL" id="JAODUP010000092">
    <property type="protein sequence ID" value="KAK2162770.1"/>
    <property type="molecule type" value="Genomic_DNA"/>
</dbReference>
<reference evidence="7" key="1">
    <citation type="journal article" date="2023" name="Mol. Biol. Evol.">
        <title>Third-Generation Sequencing Reveals the Adaptive Role of the Epigenome in Three Deep-Sea Polychaetes.</title>
        <authorList>
            <person name="Perez M."/>
            <person name="Aroh O."/>
            <person name="Sun Y."/>
            <person name="Lan Y."/>
            <person name="Juniper S.K."/>
            <person name="Young C.R."/>
            <person name="Angers B."/>
            <person name="Qian P.Y."/>
        </authorList>
    </citation>
    <scope>NUCLEOTIDE SEQUENCE</scope>
    <source>
        <strain evidence="7">P08H-3</strain>
    </source>
</reference>
<keyword evidence="1" id="KW-0677">Repeat</keyword>
<evidence type="ECO:0000256" key="2">
    <source>
        <dbReference type="ARBA" id="ARBA00023157"/>
    </source>
</evidence>
<keyword evidence="5" id="KW-0472">Membrane</keyword>
<evidence type="ECO:0000313" key="7">
    <source>
        <dbReference type="EMBL" id="KAK2162770.1"/>
    </source>
</evidence>
<organism evidence="7 8">
    <name type="scientific">Paralvinella palmiformis</name>
    <dbReference type="NCBI Taxonomy" id="53620"/>
    <lineage>
        <taxon>Eukaryota</taxon>
        <taxon>Metazoa</taxon>
        <taxon>Spiralia</taxon>
        <taxon>Lophotrochozoa</taxon>
        <taxon>Annelida</taxon>
        <taxon>Polychaeta</taxon>
        <taxon>Sedentaria</taxon>
        <taxon>Canalipalpata</taxon>
        <taxon>Terebellida</taxon>
        <taxon>Terebelliformia</taxon>
        <taxon>Alvinellidae</taxon>
        <taxon>Paralvinella</taxon>
    </lineage>
</organism>
<gene>
    <name evidence="7" type="ORF">LSH36_92g06017</name>
</gene>
<sequence>MCTKVAAKRRSSSPSYQQPSPSADGVKTSDCLSNRKAGGWLLLLPAGQRTSIYHVTMEYYKGSTRWTTWMLLIASTVTIIDTGLADNRVSACFNQMKKTLQMSCSEGHMVKVNRMLEGFSEQGSCHYTEGDCTYEVKHTIIPCIGRQQCAINLPSGNTGAIMHTCGTHSTYIQVEYTCVPVDSSTDICDRRQLTAQSGYIMTPRYPTNYPDNRNCTLTINLPDKRQKLALYAIDLMLEANSGNAGCDDLLYMYDGFRSYTTCGPDARKQLMVTMGNRLQLTFESNSQNRQKGFWLYYEAFPYLNKSNIINNNTTETAAASGHTKTPTVTMTTTVARDLSTTTQQHQRYDNNEDRFPIGILAGVLVAVFVCLILLLVIVLYMRRKHQSMSDNAAAMSSNDVKQTTDWPMNNMEYQQEVNTNNHNICTTNNIYSVNDQVNRKQDKLPTKQAFIDTCLETGEEKLMC</sequence>
<dbReference type="SUPFAM" id="SSF49854">
    <property type="entry name" value="Spermadhesin, CUB domain"/>
    <property type="match status" value="1"/>
</dbReference>
<feature type="region of interest" description="Disordered" evidence="4">
    <location>
        <begin position="1"/>
        <end position="29"/>
    </location>
</feature>
<feature type="disulfide bond" evidence="3">
    <location>
        <begin position="188"/>
        <end position="215"/>
    </location>
</feature>
<dbReference type="Gene3D" id="2.60.120.740">
    <property type="match status" value="1"/>
</dbReference>
<evidence type="ECO:0000313" key="8">
    <source>
        <dbReference type="Proteomes" id="UP001208570"/>
    </source>
</evidence>
<dbReference type="InterPro" id="IPR043159">
    <property type="entry name" value="Lectin_gal-bd_sf"/>
</dbReference>
<protein>
    <recommendedName>
        <fullName evidence="6">CUB domain-containing protein</fullName>
    </recommendedName>
</protein>
<evidence type="ECO:0000256" key="5">
    <source>
        <dbReference type="SAM" id="Phobius"/>
    </source>
</evidence>
<dbReference type="Pfam" id="PF00431">
    <property type="entry name" value="CUB"/>
    <property type="match status" value="1"/>
</dbReference>
<keyword evidence="2 3" id="KW-1015">Disulfide bond</keyword>
<comment type="caution">
    <text evidence="7">The sequence shown here is derived from an EMBL/GenBank/DDBJ whole genome shotgun (WGS) entry which is preliminary data.</text>
</comment>
<dbReference type="CDD" id="cd00041">
    <property type="entry name" value="CUB"/>
    <property type="match status" value="1"/>
</dbReference>
<feature type="transmembrane region" description="Helical" evidence="5">
    <location>
        <begin position="355"/>
        <end position="380"/>
    </location>
</feature>
<dbReference type="Proteomes" id="UP001208570">
    <property type="component" value="Unassembled WGS sequence"/>
</dbReference>
<dbReference type="AlphaFoldDB" id="A0AAD9K1N9"/>